<dbReference type="AlphaFoldDB" id="A0A9D4ZNV3"/>
<comment type="caution">
    <text evidence="1">The sequence shown here is derived from an EMBL/GenBank/DDBJ whole genome shotgun (WGS) entry which is preliminary data.</text>
</comment>
<accession>A0A9D4ZNV3</accession>
<protein>
    <submittedName>
        <fullName evidence="1">Uncharacterized protein</fullName>
    </submittedName>
</protein>
<sequence>MASRSTVKYTMDRVFEYIRDPLFWRGPIPANDVVHILEDFDVIRKHYYPAHLLVGLYESTCYLGLIGYYHVALELDEAAGRGHVSLREIGYQRPINALPSFGFEAENWKVRMYAVDDTPRRLGRSVQYIGPWVLRVRNRVYRKLCFQPK</sequence>
<dbReference type="EMBL" id="JABFUD020000004">
    <property type="protein sequence ID" value="KAI5080572.1"/>
    <property type="molecule type" value="Genomic_DNA"/>
</dbReference>
<dbReference type="OrthoDB" id="1983848at2759"/>
<gene>
    <name evidence="1" type="ORF">GOP47_0003755</name>
</gene>
<proteinExistence type="predicted"/>
<organism evidence="1 2">
    <name type="scientific">Adiantum capillus-veneris</name>
    <name type="common">Maidenhair fern</name>
    <dbReference type="NCBI Taxonomy" id="13818"/>
    <lineage>
        <taxon>Eukaryota</taxon>
        <taxon>Viridiplantae</taxon>
        <taxon>Streptophyta</taxon>
        <taxon>Embryophyta</taxon>
        <taxon>Tracheophyta</taxon>
        <taxon>Polypodiopsida</taxon>
        <taxon>Polypodiidae</taxon>
        <taxon>Polypodiales</taxon>
        <taxon>Pteridineae</taxon>
        <taxon>Pteridaceae</taxon>
        <taxon>Vittarioideae</taxon>
        <taxon>Adiantum</taxon>
    </lineage>
</organism>
<evidence type="ECO:0000313" key="2">
    <source>
        <dbReference type="Proteomes" id="UP000886520"/>
    </source>
</evidence>
<name>A0A9D4ZNV3_ADICA</name>
<evidence type="ECO:0000313" key="1">
    <source>
        <dbReference type="EMBL" id="KAI5080572.1"/>
    </source>
</evidence>
<reference evidence="1" key="1">
    <citation type="submission" date="2021-01" db="EMBL/GenBank/DDBJ databases">
        <title>Adiantum capillus-veneris genome.</title>
        <authorList>
            <person name="Fang Y."/>
            <person name="Liao Q."/>
        </authorList>
    </citation>
    <scope>NUCLEOTIDE SEQUENCE</scope>
    <source>
        <strain evidence="1">H3</strain>
        <tissue evidence="1">Leaf</tissue>
    </source>
</reference>
<dbReference type="Proteomes" id="UP000886520">
    <property type="component" value="Chromosome 4"/>
</dbReference>
<keyword evidence="2" id="KW-1185">Reference proteome</keyword>